<proteinExistence type="predicted"/>
<dbReference type="AlphaFoldDB" id="A0A9P7C0G1"/>
<dbReference type="Proteomes" id="UP000740926">
    <property type="component" value="Unassembled WGS sequence"/>
</dbReference>
<dbReference type="EMBL" id="JAANIU010013154">
    <property type="protein sequence ID" value="KAG1530120.1"/>
    <property type="molecule type" value="Genomic_DNA"/>
</dbReference>
<accession>A0A9P7C0G1</accession>
<comment type="caution">
    <text evidence="1">The sequence shown here is derived from an EMBL/GenBank/DDBJ whole genome shotgun (WGS) entry which is preliminary data.</text>
</comment>
<keyword evidence="2" id="KW-1185">Reference proteome</keyword>
<evidence type="ECO:0000313" key="1">
    <source>
        <dbReference type="EMBL" id="KAG1530120.1"/>
    </source>
</evidence>
<gene>
    <name evidence="1" type="ORF">G6F50_017529</name>
</gene>
<reference evidence="1 2" key="1">
    <citation type="journal article" date="2020" name="Microb. Genom.">
        <title>Genetic diversity of clinical and environmental Mucorales isolates obtained from an investigation of mucormycosis cases among solid organ transplant recipients.</title>
        <authorList>
            <person name="Nguyen M.H."/>
            <person name="Kaul D."/>
            <person name="Muto C."/>
            <person name="Cheng S.J."/>
            <person name="Richter R.A."/>
            <person name="Bruno V.M."/>
            <person name="Liu G."/>
            <person name="Beyhan S."/>
            <person name="Sundermann A.J."/>
            <person name="Mounaud S."/>
            <person name="Pasculle A.W."/>
            <person name="Nierman W.C."/>
            <person name="Driscoll E."/>
            <person name="Cumbie R."/>
            <person name="Clancy C.J."/>
            <person name="Dupont C.L."/>
        </authorList>
    </citation>
    <scope>NUCLEOTIDE SEQUENCE [LARGE SCALE GENOMIC DNA]</scope>
    <source>
        <strain evidence="1 2">GL24</strain>
    </source>
</reference>
<protein>
    <submittedName>
        <fullName evidence="1">Uncharacterized protein</fullName>
    </submittedName>
</protein>
<name>A0A9P7C0G1_9FUNG</name>
<organism evidence="1 2">
    <name type="scientific">Rhizopus delemar</name>
    <dbReference type="NCBI Taxonomy" id="936053"/>
    <lineage>
        <taxon>Eukaryota</taxon>
        <taxon>Fungi</taxon>
        <taxon>Fungi incertae sedis</taxon>
        <taxon>Mucoromycota</taxon>
        <taxon>Mucoromycotina</taxon>
        <taxon>Mucoromycetes</taxon>
        <taxon>Mucorales</taxon>
        <taxon>Mucorineae</taxon>
        <taxon>Rhizopodaceae</taxon>
        <taxon>Rhizopus</taxon>
    </lineage>
</organism>
<sequence length="83" mass="8688">MTPTPARFLDGKPQPGWLGFTMASASGSVSPGKWWSVMTTPMPAALAAATPSTLAMPLSTVMMMSGFPLRCRTARSTTAGDRP</sequence>
<evidence type="ECO:0000313" key="2">
    <source>
        <dbReference type="Proteomes" id="UP000740926"/>
    </source>
</evidence>